<name>A0A9W9INB0_9EURO</name>
<gene>
    <name evidence="2" type="ORF">N7492_003561</name>
</gene>
<reference evidence="2" key="2">
    <citation type="journal article" date="2023" name="IMA Fungus">
        <title>Comparative genomic study of the Penicillium genus elucidates a diverse pangenome and 15 lateral gene transfer events.</title>
        <authorList>
            <person name="Petersen C."/>
            <person name="Sorensen T."/>
            <person name="Nielsen M.R."/>
            <person name="Sondergaard T.E."/>
            <person name="Sorensen J.L."/>
            <person name="Fitzpatrick D.A."/>
            <person name="Frisvad J.C."/>
            <person name="Nielsen K.L."/>
        </authorList>
    </citation>
    <scope>NUCLEOTIDE SEQUENCE</scope>
    <source>
        <strain evidence="2">IBT 21917</strain>
    </source>
</reference>
<proteinExistence type="predicted"/>
<organism evidence="2 3">
    <name type="scientific">Penicillium capsulatum</name>
    <dbReference type="NCBI Taxonomy" id="69766"/>
    <lineage>
        <taxon>Eukaryota</taxon>
        <taxon>Fungi</taxon>
        <taxon>Dikarya</taxon>
        <taxon>Ascomycota</taxon>
        <taxon>Pezizomycotina</taxon>
        <taxon>Eurotiomycetes</taxon>
        <taxon>Eurotiomycetidae</taxon>
        <taxon>Eurotiales</taxon>
        <taxon>Aspergillaceae</taxon>
        <taxon>Penicillium</taxon>
    </lineage>
</organism>
<accession>A0A9W9INB0</accession>
<keyword evidence="3" id="KW-1185">Reference proteome</keyword>
<feature type="region of interest" description="Disordered" evidence="1">
    <location>
        <begin position="54"/>
        <end position="107"/>
    </location>
</feature>
<feature type="region of interest" description="Disordered" evidence="1">
    <location>
        <begin position="266"/>
        <end position="285"/>
    </location>
</feature>
<sequence length="285" mass="32325">MCQCQRPAGKRMGNRVFRPVCRGSTPEVFFVPCWNPCAVERLLWDWRVPAHQREAHSGGAGSRPEAIITDESVASGWERRTVQPDNSRRSDKLPSLVDEKDCDDEDDDSCVPHRVWYDSPVTSANHVIHGIHHTPLDFDFHNPLLFRRHYPPTPSEDDFADSDVECMDNDSPTANEGIFSGMAYRLNLHGLRNVAIKESTLKLVWDPDAQREAARATLPHLQPGLKNGQEGMFCEDFFVEDIDGNMHWAVMGYYYQSSNPDHPYAGDEAFLESGGKGLEPRDQWN</sequence>
<dbReference type="EMBL" id="JAPQKO010000002">
    <property type="protein sequence ID" value="KAJ5180351.1"/>
    <property type="molecule type" value="Genomic_DNA"/>
</dbReference>
<feature type="compositionally biased region" description="Basic and acidic residues" evidence="1">
    <location>
        <begin position="77"/>
        <end position="92"/>
    </location>
</feature>
<comment type="caution">
    <text evidence="2">The sequence shown here is derived from an EMBL/GenBank/DDBJ whole genome shotgun (WGS) entry which is preliminary data.</text>
</comment>
<protein>
    <submittedName>
        <fullName evidence="2">Uncharacterized protein</fullName>
    </submittedName>
</protein>
<reference evidence="2" key="1">
    <citation type="submission" date="2022-11" db="EMBL/GenBank/DDBJ databases">
        <authorList>
            <person name="Petersen C."/>
        </authorList>
    </citation>
    <scope>NUCLEOTIDE SEQUENCE</scope>
    <source>
        <strain evidence="2">IBT 21917</strain>
    </source>
</reference>
<evidence type="ECO:0000256" key="1">
    <source>
        <dbReference type="SAM" id="MobiDB-lite"/>
    </source>
</evidence>
<evidence type="ECO:0000313" key="3">
    <source>
        <dbReference type="Proteomes" id="UP001146351"/>
    </source>
</evidence>
<evidence type="ECO:0000313" key="2">
    <source>
        <dbReference type="EMBL" id="KAJ5180351.1"/>
    </source>
</evidence>
<dbReference type="AlphaFoldDB" id="A0A9W9INB0"/>
<dbReference type="OrthoDB" id="10539796at2759"/>
<dbReference type="Proteomes" id="UP001146351">
    <property type="component" value="Unassembled WGS sequence"/>
</dbReference>